<dbReference type="AlphaFoldDB" id="A0A5B8NNZ9"/>
<evidence type="ECO:0000313" key="2">
    <source>
        <dbReference type="Proteomes" id="UP000318453"/>
    </source>
</evidence>
<organism evidence="1 2">
    <name type="scientific">Euhalothece natronophila Z-M001</name>
    <dbReference type="NCBI Taxonomy" id="522448"/>
    <lineage>
        <taxon>Bacteria</taxon>
        <taxon>Bacillati</taxon>
        <taxon>Cyanobacteriota</taxon>
        <taxon>Cyanophyceae</taxon>
        <taxon>Oscillatoriophycideae</taxon>
        <taxon>Chroococcales</taxon>
        <taxon>Halothecacae</taxon>
        <taxon>Halothece cluster</taxon>
        <taxon>Euhalothece</taxon>
    </lineage>
</organism>
<protein>
    <submittedName>
        <fullName evidence="1">Uncharacterized protein</fullName>
    </submittedName>
</protein>
<proteinExistence type="predicted"/>
<dbReference type="EMBL" id="CP042326">
    <property type="protein sequence ID" value="QDZ40982.1"/>
    <property type="molecule type" value="Genomic_DNA"/>
</dbReference>
<evidence type="ECO:0000313" key="1">
    <source>
        <dbReference type="EMBL" id="QDZ40982.1"/>
    </source>
</evidence>
<dbReference type="KEGG" id="enn:FRE64_14160"/>
<reference evidence="1" key="1">
    <citation type="submission" date="2019-08" db="EMBL/GenBank/DDBJ databases">
        <title>Carotenoids and Carotenoid Binding Proteins in the Halophilic Cyanobacterium Euhalothece sp. ZM00.</title>
        <authorList>
            <person name="Cho S.M."/>
            <person name="Song J.Y."/>
            <person name="Park Y.-I."/>
        </authorList>
    </citation>
    <scope>NUCLEOTIDE SEQUENCE [LARGE SCALE GENOMIC DNA]</scope>
    <source>
        <strain evidence="1">Z-M001</strain>
    </source>
</reference>
<accession>A0A5B8NNZ9</accession>
<dbReference type="RefSeq" id="WP_146296822.1">
    <property type="nucleotide sequence ID" value="NZ_CP042326.1"/>
</dbReference>
<gene>
    <name evidence="1" type="ORF">FRE64_14160</name>
</gene>
<sequence>MFKITQLMVGFLLAFLLLFPDLAYAATIGKSERRELREYACLRYDANEEKEETIRKITDKISSQYYEDFQKKFYINGFTDKAKDYAQDLLKDLKPKFQKMAADLYDIGTLKEYCTDEKIKQLKREEKT</sequence>
<dbReference type="Proteomes" id="UP000318453">
    <property type="component" value="Chromosome"/>
</dbReference>
<name>A0A5B8NNZ9_9CHRO</name>
<keyword evidence="2" id="KW-1185">Reference proteome</keyword>